<proteinExistence type="predicted"/>
<dbReference type="PANTHER" id="PTHR43586:SF15">
    <property type="entry name" value="BLR3095 PROTEIN"/>
    <property type="match status" value="1"/>
</dbReference>
<evidence type="ECO:0000313" key="3">
    <source>
        <dbReference type="EMBL" id="AXE17510.1"/>
    </source>
</evidence>
<keyword evidence="1" id="KW-0663">Pyridoxal phosphate</keyword>
<keyword evidence="3" id="KW-0808">Transferase</keyword>
<dbReference type="InterPro" id="IPR015421">
    <property type="entry name" value="PyrdxlP-dep_Trfase_major"/>
</dbReference>
<dbReference type="Gene3D" id="3.90.1150.10">
    <property type="entry name" value="Aspartate Aminotransferase, domain 1"/>
    <property type="match status" value="1"/>
</dbReference>
<dbReference type="OrthoDB" id="513408at2"/>
<organism evidence="3 4">
    <name type="scientific">Runella rosea</name>
    <dbReference type="NCBI Taxonomy" id="2259595"/>
    <lineage>
        <taxon>Bacteria</taxon>
        <taxon>Pseudomonadati</taxon>
        <taxon>Bacteroidota</taxon>
        <taxon>Cytophagia</taxon>
        <taxon>Cytophagales</taxon>
        <taxon>Spirosomataceae</taxon>
        <taxon>Runella</taxon>
    </lineage>
</organism>
<protein>
    <submittedName>
        <fullName evidence="3">Aminotransferase</fullName>
    </submittedName>
</protein>
<dbReference type="EMBL" id="CP030850">
    <property type="protein sequence ID" value="AXE17510.1"/>
    <property type="molecule type" value="Genomic_DNA"/>
</dbReference>
<evidence type="ECO:0000259" key="2">
    <source>
        <dbReference type="Pfam" id="PF00266"/>
    </source>
</evidence>
<evidence type="ECO:0000256" key="1">
    <source>
        <dbReference type="ARBA" id="ARBA00022898"/>
    </source>
</evidence>
<dbReference type="AlphaFoldDB" id="A0A344TFT9"/>
<dbReference type="InterPro" id="IPR015424">
    <property type="entry name" value="PyrdxlP-dep_Trfase"/>
</dbReference>
<name>A0A344TFT9_9BACT</name>
<keyword evidence="3" id="KW-0032">Aminotransferase</keyword>
<dbReference type="InterPro" id="IPR015422">
    <property type="entry name" value="PyrdxlP-dep_Trfase_small"/>
</dbReference>
<evidence type="ECO:0000313" key="4">
    <source>
        <dbReference type="Proteomes" id="UP000251993"/>
    </source>
</evidence>
<gene>
    <name evidence="3" type="ORF">DR864_07090</name>
</gene>
<dbReference type="PANTHER" id="PTHR43586">
    <property type="entry name" value="CYSTEINE DESULFURASE"/>
    <property type="match status" value="1"/>
</dbReference>
<sequence length="390" mass="44053">MLKNNTSSLFSLPEGIHFINCATRGPFSKAVEQAGIDAIQQFSPSIHQIRPDDFFERAWVVRELFDQLINSQDKERLAIIPSVSYAMAVVARNLYRKSGLRAGQHILLLGEEFPSDVYAWSRVCKELSLTIVTVPMPDSEAVGREWNARILEAINEDTALVVMPHVHWQYGIKFEIEKIAERSRTVNALVAIDGTQSVSALDFDVQKVKPDMLVCAAYKWLMGPYGMGLAYFGEFFDGGIPLEESWMARQESNLFYKLTEYQENYRPKAYRYNVGEHSHFIQMPMLEVALREKLAWGCDSIQAHCQSLWQQPVQKLAKLGVQFEPEAERAHHLVGIRLPASTDVVKVQQALEARKVIVAARGQGIRVSPHLYNTDADMNALVEALADVLT</sequence>
<dbReference type="InterPro" id="IPR000192">
    <property type="entry name" value="Aminotrans_V_dom"/>
</dbReference>
<keyword evidence="4" id="KW-1185">Reference proteome</keyword>
<accession>A0A344TFT9</accession>
<dbReference type="GO" id="GO:0008483">
    <property type="term" value="F:transaminase activity"/>
    <property type="evidence" value="ECO:0007669"/>
    <property type="project" value="UniProtKB-KW"/>
</dbReference>
<reference evidence="3 4" key="1">
    <citation type="submission" date="2018-07" db="EMBL/GenBank/DDBJ databases">
        <title>Genome sequencing of Runella.</title>
        <authorList>
            <person name="Baek M.-G."/>
            <person name="Yi H."/>
        </authorList>
    </citation>
    <scope>NUCLEOTIDE SEQUENCE [LARGE SCALE GENOMIC DNA]</scope>
    <source>
        <strain evidence="3 4">HYN0085</strain>
    </source>
</reference>
<dbReference type="KEGG" id="run:DR864_07090"/>
<feature type="domain" description="Aminotransferase class V" evidence="2">
    <location>
        <begin position="56"/>
        <end position="363"/>
    </location>
</feature>
<dbReference type="SUPFAM" id="SSF53383">
    <property type="entry name" value="PLP-dependent transferases"/>
    <property type="match status" value="1"/>
</dbReference>
<dbReference type="Pfam" id="PF00266">
    <property type="entry name" value="Aminotran_5"/>
    <property type="match status" value="1"/>
</dbReference>
<dbReference type="RefSeq" id="WP_114066295.1">
    <property type="nucleotide sequence ID" value="NZ_CP030850.1"/>
</dbReference>
<dbReference type="Proteomes" id="UP000251993">
    <property type="component" value="Chromosome"/>
</dbReference>
<dbReference type="Gene3D" id="3.40.640.10">
    <property type="entry name" value="Type I PLP-dependent aspartate aminotransferase-like (Major domain)"/>
    <property type="match status" value="1"/>
</dbReference>